<feature type="compositionally biased region" description="Low complexity" evidence="1">
    <location>
        <begin position="511"/>
        <end position="522"/>
    </location>
</feature>
<feature type="compositionally biased region" description="Basic and acidic residues" evidence="1">
    <location>
        <begin position="359"/>
        <end position="384"/>
    </location>
</feature>
<feature type="transmembrane region" description="Helical" evidence="2">
    <location>
        <begin position="17"/>
        <end position="36"/>
    </location>
</feature>
<feature type="compositionally biased region" description="Basic and acidic residues" evidence="1">
    <location>
        <begin position="268"/>
        <end position="319"/>
    </location>
</feature>
<proteinExistence type="predicted"/>
<dbReference type="EnsemblPlants" id="Kaladp0024s0430.1.v1.1">
    <property type="protein sequence ID" value="Kaladp0024s0430.1.v1.1"/>
    <property type="gene ID" value="Kaladp0024s0430.v1.1"/>
</dbReference>
<dbReference type="Gramene" id="Kaladp0024s0430.1.v1.1">
    <property type="protein sequence ID" value="Kaladp0024s0430.1.v1.1"/>
    <property type="gene ID" value="Kaladp0024s0430.v1.1"/>
</dbReference>
<evidence type="ECO:0000313" key="4">
    <source>
        <dbReference type="Proteomes" id="UP000594263"/>
    </source>
</evidence>
<feature type="region of interest" description="Disordered" evidence="1">
    <location>
        <begin position="505"/>
        <end position="543"/>
    </location>
</feature>
<feature type="transmembrane region" description="Helical" evidence="2">
    <location>
        <begin position="48"/>
        <end position="65"/>
    </location>
</feature>
<keyword evidence="2" id="KW-0472">Membrane</keyword>
<feature type="compositionally biased region" description="Polar residues" evidence="1">
    <location>
        <begin position="472"/>
        <end position="485"/>
    </location>
</feature>
<evidence type="ECO:0000256" key="2">
    <source>
        <dbReference type="SAM" id="Phobius"/>
    </source>
</evidence>
<sequence length="825" mass="92025">MCILCSVQKWARNVSMMLPWLVVPLIGLWVLSLLLPPDYQFEITSPRLACVIVLIVTLTWYEFLMPQLSAWRVRRNARLREKKRSEAIELQKLRKTATRRCRNCLTPYRDQNPGGGRFMCSYCGHLSKRPVLDLPVPPGMSNLSSGILKELVEKSGNILNGKTWSDNGWICNGQETNWNGGSVHVKSLYWRNSEGVVCGPNDSCMTEKSYSRVVISACKLLRSSLTSAWWLWRKIYRVGSSHDDASANGECGGNLARRGENGSNFQESKIDKARRKAEEKRQARLEKEQLEEEERKQREEVARLVEERRKLRDESEKGRVKCSVTVKDRHRKEAENTRQERKKERDGGSCKSNSDAEELERKVKENDQKKEPERKGDSDRRESQRSGMDSGKGYNMEPGQSKGVTASYSRVNTGARYLDHMRGTFFSSPKAFSSGSLFGRTVSKHTVVSKENRFTASMDHSIAHGNRKDTSQSDLATGSVNSNGGDRQICKPVLYPTSTTAPKRSWGQLFSRSSTAAPSATSNVISRPHTKDPSDIQKPFPDQPFVQSYDNPLSFGLPSPFSPSSFPNVSINTSSGFHSVTECIFPSPGGSPRKFLPEEPELFEDPCYIPDPVSLLGPVSESLDNFQLDLGTGIGAGNTYEKSFGLNNASAPCEVIRLSPIESPLSWLRVSDDRHSNLSWHTNTQKAQNMHDPCVDDSLSNNENGTWQMWNSSSLVQDGIIGGSLNWLSSSDSTKEETVRQSSVKPMGSLLSNIHPVVSGTNSPVKSISRNSYTGVISSPLLSPVERDLWLKKAFFPPLSDSVQDEANKNEETFGNPRKSADSSI</sequence>
<keyword evidence="4" id="KW-1185">Reference proteome</keyword>
<dbReference type="EnsemblPlants" id="Kaladp0024s0430.2.v1.1">
    <property type="protein sequence ID" value="Kaladp0024s0430.2.v1.1"/>
    <property type="gene ID" value="Kaladp0024s0430.v1.1"/>
</dbReference>
<evidence type="ECO:0000313" key="3">
    <source>
        <dbReference type="EnsemblPlants" id="Kaladp0024s0430.1.v1.1"/>
    </source>
</evidence>
<feature type="region of interest" description="Disordered" evidence="1">
    <location>
        <begin position="800"/>
        <end position="825"/>
    </location>
</feature>
<dbReference type="Proteomes" id="UP000594263">
    <property type="component" value="Unplaced"/>
</dbReference>
<dbReference type="OMA" id="WTNVHRS"/>
<keyword evidence="2" id="KW-0812">Transmembrane</keyword>
<name>A0A7N0T6E9_KALFE</name>
<organism evidence="3 4">
    <name type="scientific">Kalanchoe fedtschenkoi</name>
    <name type="common">Lavender scallops</name>
    <name type="synonym">South American air plant</name>
    <dbReference type="NCBI Taxonomy" id="63787"/>
    <lineage>
        <taxon>Eukaryota</taxon>
        <taxon>Viridiplantae</taxon>
        <taxon>Streptophyta</taxon>
        <taxon>Embryophyta</taxon>
        <taxon>Tracheophyta</taxon>
        <taxon>Spermatophyta</taxon>
        <taxon>Magnoliopsida</taxon>
        <taxon>eudicotyledons</taxon>
        <taxon>Gunneridae</taxon>
        <taxon>Pentapetalae</taxon>
        <taxon>Saxifragales</taxon>
        <taxon>Crassulaceae</taxon>
        <taxon>Kalanchoe</taxon>
    </lineage>
</organism>
<reference evidence="3" key="1">
    <citation type="submission" date="2021-01" db="UniProtKB">
        <authorList>
            <consortium name="EnsemblPlants"/>
        </authorList>
    </citation>
    <scope>IDENTIFICATION</scope>
</reference>
<feature type="compositionally biased region" description="Basic and acidic residues" evidence="1">
    <location>
        <begin position="331"/>
        <end position="348"/>
    </location>
</feature>
<feature type="region of interest" description="Disordered" evidence="1">
    <location>
        <begin position="242"/>
        <end position="407"/>
    </location>
</feature>
<dbReference type="AlphaFoldDB" id="A0A7N0T6E9"/>
<feature type="region of interest" description="Disordered" evidence="1">
    <location>
        <begin position="458"/>
        <end position="492"/>
    </location>
</feature>
<keyword evidence="2" id="KW-1133">Transmembrane helix</keyword>
<evidence type="ECO:0000256" key="1">
    <source>
        <dbReference type="SAM" id="MobiDB-lite"/>
    </source>
</evidence>
<protein>
    <submittedName>
        <fullName evidence="3">Uncharacterized protein</fullName>
    </submittedName>
</protein>
<dbReference type="Gramene" id="Kaladp0024s0430.2.v1.1">
    <property type="protein sequence ID" value="Kaladp0024s0430.2.v1.1"/>
    <property type="gene ID" value="Kaladp0024s0430.v1.1"/>
</dbReference>
<accession>A0A7N0T6E9</accession>